<dbReference type="Pfam" id="PF00483">
    <property type="entry name" value="NTP_transferase"/>
    <property type="match status" value="1"/>
</dbReference>
<keyword evidence="5" id="KW-1185">Reference proteome</keyword>
<keyword evidence="2" id="KW-0548">Nucleotidyltransferase</keyword>
<evidence type="ECO:0000256" key="2">
    <source>
        <dbReference type="ARBA" id="ARBA00022695"/>
    </source>
</evidence>
<dbReference type="PANTHER" id="PTHR43584">
    <property type="entry name" value="NUCLEOTIDYL TRANSFERASE"/>
    <property type="match status" value="1"/>
</dbReference>
<dbReference type="Proteomes" id="UP000268553">
    <property type="component" value="Unassembled WGS sequence"/>
</dbReference>
<dbReference type="GO" id="GO:0016779">
    <property type="term" value="F:nucleotidyltransferase activity"/>
    <property type="evidence" value="ECO:0007669"/>
    <property type="project" value="UniProtKB-KW"/>
</dbReference>
<name>A0A3R8Q8M8_9SPHN</name>
<evidence type="ECO:0000256" key="1">
    <source>
        <dbReference type="ARBA" id="ARBA00022679"/>
    </source>
</evidence>
<dbReference type="RefSeq" id="WP_125230098.1">
    <property type="nucleotide sequence ID" value="NZ_RWJI01000001.1"/>
</dbReference>
<evidence type="ECO:0000313" key="4">
    <source>
        <dbReference type="EMBL" id="RRQ52082.1"/>
    </source>
</evidence>
<evidence type="ECO:0000259" key="3">
    <source>
        <dbReference type="Pfam" id="PF00483"/>
    </source>
</evidence>
<accession>A0A3R8Q8M8</accession>
<comment type="caution">
    <text evidence="4">The sequence shown here is derived from an EMBL/GenBank/DDBJ whole genome shotgun (WGS) entry which is preliminary data.</text>
</comment>
<dbReference type="InterPro" id="IPR029044">
    <property type="entry name" value="Nucleotide-diphossugar_trans"/>
</dbReference>
<dbReference type="InterPro" id="IPR005835">
    <property type="entry name" value="NTP_transferase_dom"/>
</dbReference>
<dbReference type="Gene3D" id="3.90.550.10">
    <property type="entry name" value="Spore Coat Polysaccharide Biosynthesis Protein SpsA, Chain A"/>
    <property type="match status" value="1"/>
</dbReference>
<protein>
    <submittedName>
        <fullName evidence="4">Nucleotidyltransferase family protein</fullName>
    </submittedName>
</protein>
<organism evidence="4 5">
    <name type="scientific">Sphingorhabdus wooponensis</name>
    <dbReference type="NCBI Taxonomy" id="940136"/>
    <lineage>
        <taxon>Bacteria</taxon>
        <taxon>Pseudomonadati</taxon>
        <taxon>Pseudomonadota</taxon>
        <taxon>Alphaproteobacteria</taxon>
        <taxon>Sphingomonadales</taxon>
        <taxon>Sphingomonadaceae</taxon>
        <taxon>Sphingorhabdus</taxon>
    </lineage>
</organism>
<feature type="domain" description="Nucleotidyl transferase" evidence="3">
    <location>
        <begin position="8"/>
        <end position="230"/>
    </location>
</feature>
<proteinExistence type="predicted"/>
<dbReference type="EMBL" id="RWJI01000001">
    <property type="protein sequence ID" value="RRQ52082.1"/>
    <property type="molecule type" value="Genomic_DNA"/>
</dbReference>
<dbReference type="OrthoDB" id="9788272at2"/>
<sequence length="242" mass="26342">MVKHVDTAMIMAAGKGTRMMPLTADRPKPLIEVGGVALLDHVLDHLRDAGVGKIVVNVHYLAQQVEQYLAVSAADLDVRISDERALLRDTGGGLVHALPLISDDPFICVNADNWWTNAGDNAISQLMAHWDDARMDVLMLLIPLETAYNSQGIGDFNMDADGRLSRRQGDAPASYVWTGIQMLSKRLIVDAPADVFSTNIFWDRAIAQGRCMGIVHDGLWFDVGYPAAIAATEAKLAEQYGG</sequence>
<evidence type="ECO:0000313" key="5">
    <source>
        <dbReference type="Proteomes" id="UP000268553"/>
    </source>
</evidence>
<dbReference type="InterPro" id="IPR050065">
    <property type="entry name" value="GlmU-like"/>
</dbReference>
<dbReference type="SUPFAM" id="SSF53448">
    <property type="entry name" value="Nucleotide-diphospho-sugar transferases"/>
    <property type="match status" value="1"/>
</dbReference>
<reference evidence="4 5" key="1">
    <citation type="submission" date="2018-12" db="EMBL/GenBank/DDBJ databases">
        <authorList>
            <person name="Kim S.-J."/>
            <person name="Jung G.-Y."/>
        </authorList>
    </citation>
    <scope>NUCLEOTIDE SEQUENCE [LARGE SCALE GENOMIC DNA]</scope>
    <source>
        <strain evidence="4 5">03SU3-P</strain>
    </source>
</reference>
<dbReference type="CDD" id="cd06422">
    <property type="entry name" value="NTP_transferase_like_1"/>
    <property type="match status" value="1"/>
</dbReference>
<dbReference type="AlphaFoldDB" id="A0A3R8Q8M8"/>
<dbReference type="PANTHER" id="PTHR43584:SF8">
    <property type="entry name" value="N-ACETYLMURAMATE ALPHA-1-PHOSPHATE URIDYLYLTRANSFERASE"/>
    <property type="match status" value="1"/>
</dbReference>
<gene>
    <name evidence="4" type="ORF">D7D48_04205</name>
</gene>
<keyword evidence="1 4" id="KW-0808">Transferase</keyword>